<dbReference type="InterPro" id="IPR005331">
    <property type="entry name" value="Sulfotransferase"/>
</dbReference>
<accession>A0A0F8YXC2</accession>
<dbReference type="InterPro" id="IPR011990">
    <property type="entry name" value="TPR-like_helical_dom_sf"/>
</dbReference>
<organism evidence="8">
    <name type="scientific">marine sediment metagenome</name>
    <dbReference type="NCBI Taxonomy" id="412755"/>
    <lineage>
        <taxon>unclassified sequences</taxon>
        <taxon>metagenomes</taxon>
        <taxon>ecological metagenomes</taxon>
    </lineage>
</organism>
<keyword evidence="5" id="KW-0333">Golgi apparatus</keyword>
<evidence type="ECO:0000256" key="1">
    <source>
        <dbReference type="ARBA" id="ARBA00004323"/>
    </source>
</evidence>
<reference evidence="8" key="1">
    <citation type="journal article" date="2015" name="Nature">
        <title>Complex archaea that bridge the gap between prokaryotes and eukaryotes.</title>
        <authorList>
            <person name="Spang A."/>
            <person name="Saw J.H."/>
            <person name="Jorgensen S.L."/>
            <person name="Zaremba-Niedzwiedzka K."/>
            <person name="Martijn J."/>
            <person name="Lind A.E."/>
            <person name="van Eijk R."/>
            <person name="Schleper C."/>
            <person name="Guy L."/>
            <person name="Ettema T.J."/>
        </authorList>
    </citation>
    <scope>NUCLEOTIDE SEQUENCE</scope>
</reference>
<keyword evidence="6" id="KW-0472">Membrane</keyword>
<evidence type="ECO:0000256" key="4">
    <source>
        <dbReference type="ARBA" id="ARBA00022989"/>
    </source>
</evidence>
<comment type="subcellular location">
    <subcellularLocation>
        <location evidence="1">Golgi apparatus membrane</location>
        <topology evidence="1">Single-pass type II membrane protein</topology>
    </subcellularLocation>
</comment>
<dbReference type="SMART" id="SM00028">
    <property type="entry name" value="TPR"/>
    <property type="match status" value="2"/>
</dbReference>
<evidence type="ECO:0000256" key="6">
    <source>
        <dbReference type="ARBA" id="ARBA00023136"/>
    </source>
</evidence>
<name>A0A0F8YXC2_9ZZZZ</name>
<evidence type="ECO:0000256" key="5">
    <source>
        <dbReference type="ARBA" id="ARBA00023034"/>
    </source>
</evidence>
<dbReference type="SUPFAM" id="SSF48452">
    <property type="entry name" value="TPR-like"/>
    <property type="match status" value="1"/>
</dbReference>
<dbReference type="Pfam" id="PF03567">
    <property type="entry name" value="Sulfotransfer_2"/>
    <property type="match status" value="1"/>
</dbReference>
<evidence type="ECO:0000256" key="3">
    <source>
        <dbReference type="ARBA" id="ARBA00022692"/>
    </source>
</evidence>
<dbReference type="AlphaFoldDB" id="A0A0F8YXC2"/>
<dbReference type="PANTHER" id="PTHR12137:SF54">
    <property type="entry name" value="CARBOHYDRATE SULFOTRANSFERASE"/>
    <property type="match status" value="1"/>
</dbReference>
<dbReference type="EMBL" id="LAZR01066911">
    <property type="protein sequence ID" value="KKK52656.1"/>
    <property type="molecule type" value="Genomic_DNA"/>
</dbReference>
<keyword evidence="2" id="KW-0808">Transferase</keyword>
<sequence>MVEVLKKHDAEPTISSSSMHLFRQGIEYMKSDKFSEALVCFEQVYKTDGQIPNLYYACAVSFMNLGRKREALLACRSEITKNPDHRDPIALANELKCYEKLSWPEKTYLVNHDHPFVYCPICRTMSTNMRRAILKMLGLHELHGHSDEKKIACKVNGDLFRCGDVECGFNINVGNVGAALQILNDNRYFKFTVVRNPWARLVSGYLSNLINVPRRCWYEFHEERIQQIRNENNVPSDVGKSVTFRQFAEYVVRKSDMEIYDHWRPQV</sequence>
<evidence type="ECO:0000256" key="7">
    <source>
        <dbReference type="ARBA" id="ARBA00023180"/>
    </source>
</evidence>
<gene>
    <name evidence="8" type="ORF">LCGC14_3102720</name>
</gene>
<evidence type="ECO:0000313" key="8">
    <source>
        <dbReference type="EMBL" id="KKK52656.1"/>
    </source>
</evidence>
<dbReference type="GO" id="GO:0008146">
    <property type="term" value="F:sulfotransferase activity"/>
    <property type="evidence" value="ECO:0007669"/>
    <property type="project" value="InterPro"/>
</dbReference>
<keyword evidence="7" id="KW-0325">Glycoprotein</keyword>
<feature type="non-terminal residue" evidence="8">
    <location>
        <position position="267"/>
    </location>
</feature>
<dbReference type="Gene3D" id="1.25.40.10">
    <property type="entry name" value="Tetratricopeptide repeat domain"/>
    <property type="match status" value="1"/>
</dbReference>
<dbReference type="InterPro" id="IPR018011">
    <property type="entry name" value="Carb_sulfotrans_8-10"/>
</dbReference>
<protein>
    <submittedName>
        <fullName evidence="8">Uncharacterized protein</fullName>
    </submittedName>
</protein>
<comment type="caution">
    <text evidence="8">The sequence shown here is derived from an EMBL/GenBank/DDBJ whole genome shotgun (WGS) entry which is preliminary data.</text>
</comment>
<dbReference type="InterPro" id="IPR019734">
    <property type="entry name" value="TPR_rpt"/>
</dbReference>
<keyword evidence="4" id="KW-1133">Transmembrane helix</keyword>
<proteinExistence type="predicted"/>
<evidence type="ECO:0000256" key="2">
    <source>
        <dbReference type="ARBA" id="ARBA00022679"/>
    </source>
</evidence>
<dbReference type="GO" id="GO:0000139">
    <property type="term" value="C:Golgi membrane"/>
    <property type="evidence" value="ECO:0007669"/>
    <property type="project" value="UniProtKB-SubCell"/>
</dbReference>
<dbReference type="GO" id="GO:0016051">
    <property type="term" value="P:carbohydrate biosynthetic process"/>
    <property type="evidence" value="ECO:0007669"/>
    <property type="project" value="InterPro"/>
</dbReference>
<dbReference type="PANTHER" id="PTHR12137">
    <property type="entry name" value="CARBOHYDRATE SULFOTRANSFERASE"/>
    <property type="match status" value="1"/>
</dbReference>
<keyword evidence="3" id="KW-0812">Transmembrane</keyword>